<accession>A0ABM6RS23</accession>
<evidence type="ECO:0000313" key="8">
    <source>
        <dbReference type="Proteomes" id="UP000325292"/>
    </source>
</evidence>
<dbReference type="Gene3D" id="1.10.10.10">
    <property type="entry name" value="Winged helix-like DNA-binding domain superfamily/Winged helix DNA-binding domain"/>
    <property type="match status" value="1"/>
</dbReference>
<dbReference type="InterPro" id="IPR039425">
    <property type="entry name" value="RNA_pol_sigma-70-like"/>
</dbReference>
<protein>
    <submittedName>
        <fullName evidence="7">RNA polymerase subunit sigma-24</fullName>
    </submittedName>
</protein>
<evidence type="ECO:0000256" key="1">
    <source>
        <dbReference type="ARBA" id="ARBA00010641"/>
    </source>
</evidence>
<keyword evidence="4" id="KW-0804">Transcription</keyword>
<dbReference type="EMBL" id="CP019454">
    <property type="protein sequence ID" value="AUW94117.1"/>
    <property type="molecule type" value="Genomic_DNA"/>
</dbReference>
<dbReference type="Proteomes" id="UP000325292">
    <property type="component" value="Chromosome"/>
</dbReference>
<reference evidence="7 8" key="1">
    <citation type="journal article" date="2019" name="Sci. Rep.">
        <title>Sulfobacillus thermotolerans: new insights into resistance and metabolic capacities of acidophilic chemolithotrophs.</title>
        <authorList>
            <person name="Panyushkina A.E."/>
            <person name="Babenko V.V."/>
            <person name="Nikitina A.S."/>
            <person name="Selezneva O.V."/>
            <person name="Tsaplina I.A."/>
            <person name="Letarova M.A."/>
            <person name="Kostryukova E.S."/>
            <person name="Letarov A.V."/>
        </authorList>
    </citation>
    <scope>NUCLEOTIDE SEQUENCE [LARGE SCALE GENOMIC DNA]</scope>
    <source>
        <strain evidence="7 8">Kr1</strain>
    </source>
</reference>
<dbReference type="Pfam" id="PF04542">
    <property type="entry name" value="Sigma70_r2"/>
    <property type="match status" value="1"/>
</dbReference>
<sequence>MASHEGELLSQIAQGNQQAMMEFYDQYFGIVAGYCRKMIADRNIADEVIQDTFMQVWRTAAVYDAGRAPVTGWLLTLARSRAIDRLRKVAREPTQAGLDEAVGMEGGPSDQVETAVVKREAETTLHQAMETLPAAQKNMIEAVYIRGQTAEEAARRQNIPVGTAKTRLRLGLEKLRRALEVYTSGP</sequence>
<dbReference type="InterPro" id="IPR013324">
    <property type="entry name" value="RNA_pol_sigma_r3/r4-like"/>
</dbReference>
<evidence type="ECO:0000256" key="2">
    <source>
        <dbReference type="ARBA" id="ARBA00023015"/>
    </source>
</evidence>
<dbReference type="Pfam" id="PF08281">
    <property type="entry name" value="Sigma70_r4_2"/>
    <property type="match status" value="1"/>
</dbReference>
<dbReference type="PANTHER" id="PTHR43133:SF62">
    <property type="entry name" value="RNA POLYMERASE SIGMA FACTOR SIGZ"/>
    <property type="match status" value="1"/>
</dbReference>
<proteinExistence type="inferred from homology"/>
<comment type="similarity">
    <text evidence="1">Belongs to the sigma-70 factor family. ECF subfamily.</text>
</comment>
<dbReference type="NCBIfam" id="TIGR02937">
    <property type="entry name" value="sigma70-ECF"/>
    <property type="match status" value="1"/>
</dbReference>
<evidence type="ECO:0000259" key="5">
    <source>
        <dbReference type="Pfam" id="PF04542"/>
    </source>
</evidence>
<keyword evidence="3" id="KW-0731">Sigma factor</keyword>
<dbReference type="SUPFAM" id="SSF88946">
    <property type="entry name" value="Sigma2 domain of RNA polymerase sigma factors"/>
    <property type="match status" value="1"/>
</dbReference>
<dbReference type="InterPro" id="IPR014284">
    <property type="entry name" value="RNA_pol_sigma-70_dom"/>
</dbReference>
<evidence type="ECO:0000313" key="7">
    <source>
        <dbReference type="EMBL" id="AUW94117.1"/>
    </source>
</evidence>
<keyword evidence="2" id="KW-0805">Transcription regulation</keyword>
<feature type="domain" description="RNA polymerase sigma-70 region 2" evidence="5">
    <location>
        <begin position="24"/>
        <end position="91"/>
    </location>
</feature>
<evidence type="ECO:0000256" key="3">
    <source>
        <dbReference type="ARBA" id="ARBA00023082"/>
    </source>
</evidence>
<dbReference type="InterPro" id="IPR013325">
    <property type="entry name" value="RNA_pol_sigma_r2"/>
</dbReference>
<organism evidence="7 8">
    <name type="scientific">Sulfobacillus thermotolerans</name>
    <dbReference type="NCBI Taxonomy" id="338644"/>
    <lineage>
        <taxon>Bacteria</taxon>
        <taxon>Bacillati</taxon>
        <taxon>Bacillota</taxon>
        <taxon>Clostridia</taxon>
        <taxon>Eubacteriales</taxon>
        <taxon>Clostridiales Family XVII. Incertae Sedis</taxon>
        <taxon>Sulfobacillus</taxon>
    </lineage>
</organism>
<dbReference type="Gene3D" id="1.10.1740.10">
    <property type="match status" value="1"/>
</dbReference>
<name>A0ABM6RS23_9FIRM</name>
<dbReference type="SUPFAM" id="SSF88659">
    <property type="entry name" value="Sigma3 and sigma4 domains of RNA polymerase sigma factors"/>
    <property type="match status" value="1"/>
</dbReference>
<dbReference type="PANTHER" id="PTHR43133">
    <property type="entry name" value="RNA POLYMERASE ECF-TYPE SIGMA FACTO"/>
    <property type="match status" value="1"/>
</dbReference>
<dbReference type="CDD" id="cd06171">
    <property type="entry name" value="Sigma70_r4"/>
    <property type="match status" value="1"/>
</dbReference>
<evidence type="ECO:0000256" key="4">
    <source>
        <dbReference type="ARBA" id="ARBA00023163"/>
    </source>
</evidence>
<evidence type="ECO:0000259" key="6">
    <source>
        <dbReference type="Pfam" id="PF08281"/>
    </source>
</evidence>
<gene>
    <name evidence="7" type="ORF">BXT84_09255</name>
</gene>
<dbReference type="InterPro" id="IPR013249">
    <property type="entry name" value="RNA_pol_sigma70_r4_t2"/>
</dbReference>
<dbReference type="InterPro" id="IPR007627">
    <property type="entry name" value="RNA_pol_sigma70_r2"/>
</dbReference>
<keyword evidence="8" id="KW-1185">Reference proteome</keyword>
<feature type="domain" description="RNA polymerase sigma factor 70 region 4 type 2" evidence="6">
    <location>
        <begin position="125"/>
        <end position="175"/>
    </location>
</feature>
<dbReference type="InterPro" id="IPR036388">
    <property type="entry name" value="WH-like_DNA-bd_sf"/>
</dbReference>